<keyword evidence="3" id="KW-0808">Transferase</keyword>
<evidence type="ECO:0000259" key="6">
    <source>
        <dbReference type="PROSITE" id="PS51826"/>
    </source>
</evidence>
<dbReference type="Gene3D" id="3.30.559.10">
    <property type="entry name" value="Chloramphenicol acetyltransferase-like domain"/>
    <property type="match status" value="1"/>
</dbReference>
<dbReference type="SUPFAM" id="SSF51230">
    <property type="entry name" value="Single hybrid motif"/>
    <property type="match status" value="1"/>
</dbReference>
<dbReference type="InterPro" id="IPR011053">
    <property type="entry name" value="Single_hybrid_motif"/>
</dbReference>
<dbReference type="Gene3D" id="2.40.50.100">
    <property type="match status" value="1"/>
</dbReference>
<dbReference type="SUPFAM" id="SSF47005">
    <property type="entry name" value="Peripheral subunit-binding domain of 2-oxo acid dehydrogenase complex"/>
    <property type="match status" value="1"/>
</dbReference>
<dbReference type="CDD" id="cd06849">
    <property type="entry name" value="lipoyl_domain"/>
    <property type="match status" value="1"/>
</dbReference>
<dbReference type="Gene3D" id="4.10.320.10">
    <property type="entry name" value="E3-binding domain"/>
    <property type="match status" value="1"/>
</dbReference>
<dbReference type="InterPro" id="IPR000089">
    <property type="entry name" value="Biotin_lipoyl"/>
</dbReference>
<dbReference type="Pfam" id="PF00198">
    <property type="entry name" value="2-oxoacid_dh"/>
    <property type="match status" value="1"/>
</dbReference>
<keyword evidence="2 3" id="KW-0450">Lipoyl</keyword>
<dbReference type="InterPro" id="IPR023213">
    <property type="entry name" value="CAT-like_dom_sf"/>
</dbReference>
<feature type="compositionally biased region" description="Low complexity" evidence="4">
    <location>
        <begin position="266"/>
        <end position="284"/>
    </location>
</feature>
<evidence type="ECO:0000256" key="1">
    <source>
        <dbReference type="ARBA" id="ARBA00007317"/>
    </source>
</evidence>
<dbReference type="InterPro" id="IPR036625">
    <property type="entry name" value="E3-bd_dom_sf"/>
</dbReference>
<feature type="domain" description="Lipoyl-binding" evidence="5">
    <location>
        <begin position="56"/>
        <end position="132"/>
    </location>
</feature>
<comment type="similarity">
    <text evidence="1 3">Belongs to the 2-oxoacid dehydrogenase family.</text>
</comment>
<gene>
    <name evidence="7" type="primary">g10585</name>
    <name evidence="7" type="ORF">VP750_LOCUS9492</name>
</gene>
<feature type="compositionally biased region" description="Basic and acidic residues" evidence="4">
    <location>
        <begin position="241"/>
        <end position="264"/>
    </location>
</feature>
<dbReference type="InterPro" id="IPR001078">
    <property type="entry name" value="2-oxoacid_DH_actylTfrase"/>
</dbReference>
<sequence>MRLHTLSRALRSYNRCILSLVSQHLGERSVLRTSPTANAAQSILGQYRLFSELPSHTELQMPALSPTMSQGNIAAWKVKEGQEVTAGDVLAEVETDKATMDWENQDDGFIAKILVKEGEKDISVGTPLLVMVEDEESVAAFSDYSPSGSAPAPSNKDASEESTAASDSSEPGPADSKASGGGEEYEVGLRIGPAAASLLRQYKLQARQIKPSGPYNMVTKGDVLAAIEAGVKPAGAAEPSSPDKKQKAAEKVAEQPQPSHKEEPEQAPQAQQAPQEPEQMSEAASQPARPHKRGQGERYTDIPNSQIRKIIAKRLLESKLEVPHYYLRGHADLRTVNSLRQILKYQGSKVSVNDFIVRATALALIDVPRANSQWDAKSGEVVPCESVDISIAVATDKGLITPIVKDANKKSLTQISTEVRELAGKARANKLQPHEFTGGSFTISNLGMFNVDRFCAIINPPQAGILAIGGTQQHVSLENGEPTATPSMTVTLSADERVVDGDIAAAFLDAFAQNMSNPVKLLSV</sequence>
<comment type="cofactor">
    <cofactor evidence="3">
        <name>(R)-lipoate</name>
        <dbReference type="ChEBI" id="CHEBI:83088"/>
    </cofactor>
</comment>
<keyword evidence="3" id="KW-0012">Acyltransferase</keyword>
<reference evidence="7 8" key="1">
    <citation type="submission" date="2024-06" db="EMBL/GenBank/DDBJ databases">
        <authorList>
            <person name="Kraege A."/>
            <person name="Thomma B."/>
        </authorList>
    </citation>
    <scope>NUCLEOTIDE SEQUENCE [LARGE SCALE GENOMIC DNA]</scope>
</reference>
<accession>A0ABP1G5L9</accession>
<evidence type="ECO:0000256" key="4">
    <source>
        <dbReference type="SAM" id="MobiDB-lite"/>
    </source>
</evidence>
<feature type="region of interest" description="Disordered" evidence="4">
    <location>
        <begin position="142"/>
        <end position="184"/>
    </location>
</feature>
<keyword evidence="8" id="KW-1185">Reference proteome</keyword>
<dbReference type="Pfam" id="PF00364">
    <property type="entry name" value="Biotin_lipoyl"/>
    <property type="match status" value="1"/>
</dbReference>
<feature type="domain" description="Peripheral subunit-binding (PSBD)" evidence="6">
    <location>
        <begin position="190"/>
        <end position="227"/>
    </location>
</feature>
<dbReference type="InterPro" id="IPR004167">
    <property type="entry name" value="PSBD"/>
</dbReference>
<dbReference type="EC" id="2.3.1.-" evidence="3"/>
<evidence type="ECO:0000313" key="7">
    <source>
        <dbReference type="EMBL" id="CAL5227586.1"/>
    </source>
</evidence>
<protein>
    <recommendedName>
        <fullName evidence="3">Dihydrolipoamide acetyltransferase component of pyruvate dehydrogenase complex</fullName>
        <ecNumber evidence="3">2.3.1.-</ecNumber>
    </recommendedName>
</protein>
<dbReference type="EMBL" id="CAXHTA020000017">
    <property type="protein sequence ID" value="CAL5227586.1"/>
    <property type="molecule type" value="Genomic_DNA"/>
</dbReference>
<dbReference type="Proteomes" id="UP001497392">
    <property type="component" value="Unassembled WGS sequence"/>
</dbReference>
<evidence type="ECO:0000256" key="3">
    <source>
        <dbReference type="RuleBase" id="RU003423"/>
    </source>
</evidence>
<dbReference type="PANTHER" id="PTHR23151:SF90">
    <property type="entry name" value="DIHYDROLIPOYLLYSINE-RESIDUE ACETYLTRANSFERASE COMPONENT OF PYRUVATE DEHYDROGENASE COMPLEX, MITOCHONDRIAL-RELATED"/>
    <property type="match status" value="1"/>
</dbReference>
<organism evidence="7 8">
    <name type="scientific">Coccomyxa viridis</name>
    <dbReference type="NCBI Taxonomy" id="1274662"/>
    <lineage>
        <taxon>Eukaryota</taxon>
        <taxon>Viridiplantae</taxon>
        <taxon>Chlorophyta</taxon>
        <taxon>core chlorophytes</taxon>
        <taxon>Trebouxiophyceae</taxon>
        <taxon>Trebouxiophyceae incertae sedis</taxon>
        <taxon>Coccomyxaceae</taxon>
        <taxon>Coccomyxa</taxon>
    </lineage>
</organism>
<dbReference type="PROSITE" id="PS50968">
    <property type="entry name" value="BIOTINYL_LIPOYL"/>
    <property type="match status" value="1"/>
</dbReference>
<dbReference type="PANTHER" id="PTHR23151">
    <property type="entry name" value="DIHYDROLIPOAMIDE ACETYL/SUCCINYL-TRANSFERASE-RELATED"/>
    <property type="match status" value="1"/>
</dbReference>
<name>A0ABP1G5L9_9CHLO</name>
<proteinExistence type="inferred from homology"/>
<dbReference type="InterPro" id="IPR045257">
    <property type="entry name" value="E2/Pdx1"/>
</dbReference>
<evidence type="ECO:0000313" key="8">
    <source>
        <dbReference type="Proteomes" id="UP001497392"/>
    </source>
</evidence>
<comment type="caution">
    <text evidence="7">The sequence shown here is derived from an EMBL/GenBank/DDBJ whole genome shotgun (WGS) entry which is preliminary data.</text>
</comment>
<feature type="region of interest" description="Disordered" evidence="4">
    <location>
        <begin position="234"/>
        <end position="302"/>
    </location>
</feature>
<dbReference type="SUPFAM" id="SSF52777">
    <property type="entry name" value="CoA-dependent acyltransferases"/>
    <property type="match status" value="1"/>
</dbReference>
<feature type="compositionally biased region" description="Low complexity" evidence="4">
    <location>
        <begin position="161"/>
        <end position="170"/>
    </location>
</feature>
<dbReference type="PROSITE" id="PS51826">
    <property type="entry name" value="PSBD"/>
    <property type="match status" value="1"/>
</dbReference>
<evidence type="ECO:0000259" key="5">
    <source>
        <dbReference type="PROSITE" id="PS50968"/>
    </source>
</evidence>
<evidence type="ECO:0000256" key="2">
    <source>
        <dbReference type="ARBA" id="ARBA00022823"/>
    </source>
</evidence>